<protein>
    <submittedName>
        <fullName evidence="3">Mediator of RNA polymerase II transcription subunit 15a-like</fullName>
    </submittedName>
</protein>
<dbReference type="Proteomes" id="UP000694930">
    <property type="component" value="Chromosome 4"/>
</dbReference>
<name>A0ABM1V7U8_SOLPN</name>
<dbReference type="PANTHER" id="PTHR33137">
    <property type="entry name" value="MEDIATOR OF RNA POLYMERASE II TRANSCRIPTION SUBUNIT 15A-RELATED"/>
    <property type="match status" value="1"/>
</dbReference>
<feature type="region of interest" description="Disordered" evidence="1">
    <location>
        <begin position="304"/>
        <end position="338"/>
    </location>
</feature>
<dbReference type="GeneID" id="114076721"/>
<organism evidence="2 3">
    <name type="scientific">Solanum pennellii</name>
    <name type="common">Tomato</name>
    <name type="synonym">Lycopersicon pennellii</name>
    <dbReference type="NCBI Taxonomy" id="28526"/>
    <lineage>
        <taxon>Eukaryota</taxon>
        <taxon>Viridiplantae</taxon>
        <taxon>Streptophyta</taxon>
        <taxon>Embryophyta</taxon>
        <taxon>Tracheophyta</taxon>
        <taxon>Spermatophyta</taxon>
        <taxon>Magnoliopsida</taxon>
        <taxon>eudicotyledons</taxon>
        <taxon>Gunneridae</taxon>
        <taxon>Pentapetalae</taxon>
        <taxon>asterids</taxon>
        <taxon>lamiids</taxon>
        <taxon>Solanales</taxon>
        <taxon>Solanaceae</taxon>
        <taxon>Solanoideae</taxon>
        <taxon>Solaneae</taxon>
        <taxon>Solanum</taxon>
        <taxon>Solanum subgen. Lycopersicon</taxon>
    </lineage>
</organism>
<dbReference type="PANTHER" id="PTHR33137:SF4">
    <property type="entry name" value="MEDIATOR OF RNA POLYMERASE II TRANSCRIPTION SUBUNIT 15A-RELATED"/>
    <property type="match status" value="1"/>
</dbReference>
<dbReference type="RefSeq" id="XP_027771816.1">
    <property type="nucleotide sequence ID" value="XM_027916015.1"/>
</dbReference>
<feature type="compositionally biased region" description="Polar residues" evidence="1">
    <location>
        <begin position="329"/>
        <end position="338"/>
    </location>
</feature>
<evidence type="ECO:0000256" key="1">
    <source>
        <dbReference type="SAM" id="MobiDB-lite"/>
    </source>
</evidence>
<keyword evidence="2" id="KW-1185">Reference proteome</keyword>
<sequence>MENANGADWQEEVYQKIKYMKEMYLSDLKDLYEKIAHQVQQHDSIHHRLQNENIEKLKMFKVTLEHIMLFLRLKKQDIQLNHKGELDSVEKNISFFLRFNWERSMTSSSPQQGGLHQDNISSLSTQSGTNPVKANLESLQQNSNALCNRLLMQQQLLQSQQLMEHQQAMNSLQQLMQPNNFTKLQHNSLSGVSTNINTQQYMINSVQPGFNFDLGQSNSLNFLQQVSTGFLQRNPVNNLQHGNISSFRTQSGTNPIRGNLGSLQKNLSVRQRMWQSQQIAEPATKTAVTQSADAATTFSEIEVNETEASKSTEDQTIANPPDVAASTVFHATSTTTIP</sequence>
<evidence type="ECO:0000313" key="2">
    <source>
        <dbReference type="Proteomes" id="UP000694930"/>
    </source>
</evidence>
<evidence type="ECO:0000313" key="3">
    <source>
        <dbReference type="RefSeq" id="XP_027771816.1"/>
    </source>
</evidence>
<feature type="region of interest" description="Disordered" evidence="1">
    <location>
        <begin position="107"/>
        <end position="131"/>
    </location>
</feature>
<gene>
    <name evidence="3" type="primary">LOC114076721</name>
</gene>
<reference evidence="3" key="2">
    <citation type="submission" date="2025-08" db="UniProtKB">
        <authorList>
            <consortium name="RefSeq"/>
        </authorList>
    </citation>
    <scope>IDENTIFICATION</scope>
</reference>
<reference evidence="2" key="1">
    <citation type="journal article" date="2014" name="Nat. Genet.">
        <title>The genome of the stress-tolerant wild tomato species Solanum pennellii.</title>
        <authorList>
            <person name="Bolger A."/>
            <person name="Scossa F."/>
            <person name="Bolger M.E."/>
            <person name="Lanz C."/>
            <person name="Maumus F."/>
            <person name="Tohge T."/>
            <person name="Quesneville H."/>
            <person name="Alseekh S."/>
            <person name="Sorensen I."/>
            <person name="Lichtenstein G."/>
            <person name="Fich E.A."/>
            <person name="Conte M."/>
            <person name="Keller H."/>
            <person name="Schneeberger K."/>
            <person name="Schwacke R."/>
            <person name="Ofner I."/>
            <person name="Vrebalov J."/>
            <person name="Xu Y."/>
            <person name="Osorio S."/>
            <person name="Aflitos S.A."/>
            <person name="Schijlen E."/>
            <person name="Jimenez-Gomez J.M."/>
            <person name="Ryngajllo M."/>
            <person name="Kimura S."/>
            <person name="Kumar R."/>
            <person name="Koenig D."/>
            <person name="Headland L.R."/>
            <person name="Maloof J.N."/>
            <person name="Sinha N."/>
            <person name="van Ham R.C."/>
            <person name="Lankhorst R.K."/>
            <person name="Mao L."/>
            <person name="Vogel A."/>
            <person name="Arsova B."/>
            <person name="Panstruga R."/>
            <person name="Fei Z."/>
            <person name="Rose J.K."/>
            <person name="Zamir D."/>
            <person name="Carrari F."/>
            <person name="Giovannoni J.J."/>
            <person name="Weigel D."/>
            <person name="Usadel B."/>
            <person name="Fernie A.R."/>
        </authorList>
    </citation>
    <scope>NUCLEOTIDE SEQUENCE [LARGE SCALE GENOMIC DNA]</scope>
    <source>
        <strain evidence="2">cv. LA0716</strain>
    </source>
</reference>
<proteinExistence type="predicted"/>
<accession>A0ABM1V7U8</accession>
<dbReference type="InterPro" id="IPR044661">
    <property type="entry name" value="MED15a/b/c-like"/>
</dbReference>